<dbReference type="EMBL" id="JPMI01000129">
    <property type="protein sequence ID" value="KFA91806.1"/>
    <property type="molecule type" value="Genomic_DNA"/>
</dbReference>
<gene>
    <name evidence="2" type="ORF">Q664_19635</name>
</gene>
<reference evidence="2 3" key="1">
    <citation type="submission" date="2014-07" db="EMBL/GenBank/DDBJ databases">
        <title>Draft Genome Sequence of Gephyronic Acid Producer, Cystobacter violaceus Strain Cb vi76.</title>
        <authorList>
            <person name="Stevens D.C."/>
            <person name="Young J."/>
            <person name="Carmichael R."/>
            <person name="Tan J."/>
            <person name="Taylor R.E."/>
        </authorList>
    </citation>
    <scope>NUCLEOTIDE SEQUENCE [LARGE SCALE GENOMIC DNA]</scope>
    <source>
        <strain evidence="2 3">Cb vi76</strain>
    </source>
</reference>
<comment type="caution">
    <text evidence="2">The sequence shown here is derived from an EMBL/GenBank/DDBJ whole genome shotgun (WGS) entry which is preliminary data.</text>
</comment>
<dbReference type="Proteomes" id="UP000028547">
    <property type="component" value="Unassembled WGS sequence"/>
</dbReference>
<proteinExistence type="predicted"/>
<protein>
    <submittedName>
        <fullName evidence="2">Uncharacterized protein</fullName>
    </submittedName>
</protein>
<evidence type="ECO:0000313" key="3">
    <source>
        <dbReference type="Proteomes" id="UP000028547"/>
    </source>
</evidence>
<evidence type="ECO:0000313" key="2">
    <source>
        <dbReference type="EMBL" id="KFA91806.1"/>
    </source>
</evidence>
<organism evidence="2 3">
    <name type="scientific">Archangium violaceum Cb vi76</name>
    <dbReference type="NCBI Taxonomy" id="1406225"/>
    <lineage>
        <taxon>Bacteria</taxon>
        <taxon>Pseudomonadati</taxon>
        <taxon>Myxococcota</taxon>
        <taxon>Myxococcia</taxon>
        <taxon>Myxococcales</taxon>
        <taxon>Cystobacterineae</taxon>
        <taxon>Archangiaceae</taxon>
        <taxon>Archangium</taxon>
    </lineage>
</organism>
<accession>A0A084STM1</accession>
<name>A0A084STM1_9BACT</name>
<sequence length="234" mass="25815">MLGEGKDERGKNRTLPPFEPVPHEQQGAMEILVRRALYPLLNGGQPWHRGLIKQGDGIRILQPPALRLPRQPSMVEVLADPNALALLVAPLKPLRGPAPVDLLVATHDADTASTAVTNALDKVNSELGTHVPLLQPVPEIQAWLTSKRAIELAYEREHCTVPVPDEDALKRDAKAELQRLLYTFGGRFDAKKQASLAEWISAEDLGRYDWTGWNQATDILKVALAENGLETLEL</sequence>
<feature type="compositionally biased region" description="Basic and acidic residues" evidence="1">
    <location>
        <begin position="1"/>
        <end position="11"/>
    </location>
</feature>
<dbReference type="AlphaFoldDB" id="A0A084STM1"/>
<evidence type="ECO:0000256" key="1">
    <source>
        <dbReference type="SAM" id="MobiDB-lite"/>
    </source>
</evidence>
<feature type="region of interest" description="Disordered" evidence="1">
    <location>
        <begin position="1"/>
        <end position="22"/>
    </location>
</feature>